<comment type="catalytic activity">
    <reaction evidence="1">
        <text>ATP + protein L-histidine = ADP + protein N-phospho-L-histidine.</text>
        <dbReference type="EC" id="2.7.13.3"/>
    </reaction>
</comment>
<dbReference type="EC" id="2.7.13.3" evidence="3"/>
<dbReference type="InterPro" id="IPR035965">
    <property type="entry name" value="PAS-like_dom_sf"/>
</dbReference>
<dbReference type="PROSITE" id="PS50109">
    <property type="entry name" value="HIS_KIN"/>
    <property type="match status" value="1"/>
</dbReference>
<dbReference type="NCBIfam" id="TIGR00229">
    <property type="entry name" value="sensory_box"/>
    <property type="match status" value="1"/>
</dbReference>
<dbReference type="SUPFAM" id="SSF55874">
    <property type="entry name" value="ATPase domain of HSP90 chaperone/DNA topoisomerase II/histidine kinase"/>
    <property type="match status" value="1"/>
</dbReference>
<feature type="transmembrane region" description="Helical" evidence="12">
    <location>
        <begin position="12"/>
        <end position="30"/>
    </location>
</feature>
<comment type="subcellular location">
    <subcellularLocation>
        <location evidence="2">Membrane</location>
        <topology evidence="2">Multi-pass membrane protein</topology>
    </subcellularLocation>
</comment>
<dbReference type="SUPFAM" id="SSF55785">
    <property type="entry name" value="PYP-like sensor domain (PAS domain)"/>
    <property type="match status" value="1"/>
</dbReference>
<dbReference type="SMART" id="SM00091">
    <property type="entry name" value="PAS"/>
    <property type="match status" value="1"/>
</dbReference>
<evidence type="ECO:0000256" key="4">
    <source>
        <dbReference type="ARBA" id="ARBA00022679"/>
    </source>
</evidence>
<dbReference type="InterPro" id="IPR036097">
    <property type="entry name" value="HisK_dim/P_sf"/>
</dbReference>
<dbReference type="Gene3D" id="1.10.287.130">
    <property type="match status" value="1"/>
</dbReference>
<feature type="domain" description="Histidine kinase" evidence="13">
    <location>
        <begin position="371"/>
        <end position="586"/>
    </location>
</feature>
<evidence type="ECO:0000256" key="11">
    <source>
        <dbReference type="ARBA" id="ARBA00023136"/>
    </source>
</evidence>
<feature type="transmembrane region" description="Helical" evidence="12">
    <location>
        <begin position="176"/>
        <end position="197"/>
    </location>
</feature>
<dbReference type="Gene3D" id="3.30.450.20">
    <property type="entry name" value="PAS domain"/>
    <property type="match status" value="1"/>
</dbReference>
<gene>
    <name evidence="15" type="primary">walK</name>
    <name evidence="15" type="ORF">SULPSESMR1_04823</name>
</gene>
<dbReference type="Pfam" id="PF08448">
    <property type="entry name" value="PAS_4"/>
    <property type="match status" value="1"/>
</dbReference>
<dbReference type="AlphaFoldDB" id="A0A221K691"/>
<dbReference type="GO" id="GO:0007234">
    <property type="term" value="P:osmosensory signaling via phosphorelay pathway"/>
    <property type="evidence" value="ECO:0007669"/>
    <property type="project" value="TreeGrafter"/>
</dbReference>
<evidence type="ECO:0000256" key="8">
    <source>
        <dbReference type="ARBA" id="ARBA00022840"/>
    </source>
</evidence>
<keyword evidence="8" id="KW-0067">ATP-binding</keyword>
<evidence type="ECO:0000259" key="13">
    <source>
        <dbReference type="PROSITE" id="PS50109"/>
    </source>
</evidence>
<evidence type="ECO:0000256" key="1">
    <source>
        <dbReference type="ARBA" id="ARBA00000085"/>
    </source>
</evidence>
<dbReference type="InterPro" id="IPR003661">
    <property type="entry name" value="HisK_dim/P_dom"/>
</dbReference>
<keyword evidence="5 12" id="KW-0812">Transmembrane</keyword>
<geneLocation type="plasmid" evidence="15 16">
    <name>pSMR1-1</name>
</geneLocation>
<dbReference type="PANTHER" id="PTHR42878">
    <property type="entry name" value="TWO-COMPONENT HISTIDINE KINASE"/>
    <property type="match status" value="1"/>
</dbReference>
<keyword evidence="15" id="KW-0614">Plasmid</keyword>
<dbReference type="InterPro" id="IPR005467">
    <property type="entry name" value="His_kinase_dom"/>
</dbReference>
<dbReference type="InterPro" id="IPR013656">
    <property type="entry name" value="PAS_4"/>
</dbReference>
<dbReference type="GO" id="GO:0000156">
    <property type="term" value="F:phosphorelay response regulator activity"/>
    <property type="evidence" value="ECO:0007669"/>
    <property type="project" value="TreeGrafter"/>
</dbReference>
<evidence type="ECO:0000256" key="3">
    <source>
        <dbReference type="ARBA" id="ARBA00012438"/>
    </source>
</evidence>
<dbReference type="CDD" id="cd00130">
    <property type="entry name" value="PAS"/>
    <property type="match status" value="1"/>
</dbReference>
<accession>A0A221K691</accession>
<dbReference type="RefSeq" id="WP_089422561.1">
    <property type="nucleotide sequence ID" value="NZ_CP022416.1"/>
</dbReference>
<evidence type="ECO:0000256" key="5">
    <source>
        <dbReference type="ARBA" id="ARBA00022692"/>
    </source>
</evidence>
<dbReference type="GO" id="GO:0016020">
    <property type="term" value="C:membrane"/>
    <property type="evidence" value="ECO:0007669"/>
    <property type="project" value="UniProtKB-SubCell"/>
</dbReference>
<dbReference type="EMBL" id="CP022416">
    <property type="protein sequence ID" value="ASM74519.1"/>
    <property type="molecule type" value="Genomic_DNA"/>
</dbReference>
<dbReference type="InterPro" id="IPR036890">
    <property type="entry name" value="HATPase_C_sf"/>
</dbReference>
<dbReference type="InterPro" id="IPR000014">
    <property type="entry name" value="PAS"/>
</dbReference>
<evidence type="ECO:0000256" key="6">
    <source>
        <dbReference type="ARBA" id="ARBA00022741"/>
    </source>
</evidence>
<evidence type="ECO:0000313" key="15">
    <source>
        <dbReference type="EMBL" id="ASM74519.1"/>
    </source>
</evidence>
<dbReference type="GO" id="GO:0000155">
    <property type="term" value="F:phosphorelay sensor kinase activity"/>
    <property type="evidence" value="ECO:0007669"/>
    <property type="project" value="InterPro"/>
</dbReference>
<dbReference type="OrthoDB" id="9815202at2"/>
<evidence type="ECO:0000259" key="14">
    <source>
        <dbReference type="PROSITE" id="PS50112"/>
    </source>
</evidence>
<dbReference type="InterPro" id="IPR050351">
    <property type="entry name" value="BphY/WalK/GraS-like"/>
</dbReference>
<keyword evidence="9 12" id="KW-1133">Transmembrane helix</keyword>
<keyword evidence="11 12" id="KW-0472">Membrane</keyword>
<dbReference type="SMART" id="SM00387">
    <property type="entry name" value="HATPase_c"/>
    <property type="match status" value="1"/>
</dbReference>
<dbReference type="SMART" id="SM00388">
    <property type="entry name" value="HisKA"/>
    <property type="match status" value="1"/>
</dbReference>
<dbReference type="GO" id="GO:0030295">
    <property type="term" value="F:protein kinase activator activity"/>
    <property type="evidence" value="ECO:0007669"/>
    <property type="project" value="TreeGrafter"/>
</dbReference>
<evidence type="ECO:0000256" key="7">
    <source>
        <dbReference type="ARBA" id="ARBA00022777"/>
    </source>
</evidence>
<keyword evidence="4 15" id="KW-0808">Transferase</keyword>
<dbReference type="KEGG" id="spse:SULPSESMR1_04823"/>
<dbReference type="InterPro" id="IPR003594">
    <property type="entry name" value="HATPase_dom"/>
</dbReference>
<keyword evidence="6" id="KW-0547">Nucleotide-binding</keyword>
<dbReference type="SUPFAM" id="SSF47384">
    <property type="entry name" value="Homodimeric domain of signal transducing histidine kinase"/>
    <property type="match status" value="1"/>
</dbReference>
<keyword evidence="10" id="KW-0902">Two-component regulatory system</keyword>
<dbReference type="CDD" id="cd00082">
    <property type="entry name" value="HisKA"/>
    <property type="match status" value="1"/>
</dbReference>
<feature type="domain" description="PAS" evidence="14">
    <location>
        <begin position="217"/>
        <end position="280"/>
    </location>
</feature>
<dbReference type="Pfam" id="PF00512">
    <property type="entry name" value="HisKA"/>
    <property type="match status" value="1"/>
</dbReference>
<dbReference type="Proteomes" id="UP000199754">
    <property type="component" value="Plasmid pSMR1-1"/>
</dbReference>
<name>A0A221K691_9RHOB</name>
<organism evidence="15 16">
    <name type="scientific">Pseudosulfitobacter pseudonitzschiae</name>
    <dbReference type="NCBI Taxonomy" id="1402135"/>
    <lineage>
        <taxon>Bacteria</taxon>
        <taxon>Pseudomonadati</taxon>
        <taxon>Pseudomonadota</taxon>
        <taxon>Alphaproteobacteria</taxon>
        <taxon>Rhodobacterales</taxon>
        <taxon>Roseobacteraceae</taxon>
        <taxon>Pseudosulfitobacter</taxon>
    </lineage>
</organism>
<dbReference type="PROSITE" id="PS50112">
    <property type="entry name" value="PAS"/>
    <property type="match status" value="1"/>
</dbReference>
<evidence type="ECO:0000256" key="12">
    <source>
        <dbReference type="SAM" id="Phobius"/>
    </source>
</evidence>
<proteinExistence type="predicted"/>
<dbReference type="Gene3D" id="3.30.565.10">
    <property type="entry name" value="Histidine kinase-like ATPase, C-terminal domain"/>
    <property type="match status" value="1"/>
</dbReference>
<sequence>MIRLGKPVIGLSLPLVAVIVFAILMTFSLIRMFEVENAMRVDAEQNMLWVLHQSEVAALRLTETVALAELGEVDNDALSLRFDILVSRVALLNDGPQRRFVERIGYDDELDELTAMLQAAKPMVTDFTPADGPRLRAALAPLPRQFGRAANVAMIAEWDGLGGRLEDYRDQLRQTIASLIGIMLAGGILMVTLVLALRQSHRQNDMLRRERDFSGLLISSSGEGILAVDHAGRCTLWNDAMGALLGRSTEQAVGRLLAELSGFFDVAPVRQGLQRALAGKTAQLRLQPLFQPDQENPLHVDLRFFPLRNEGETLGAILFLTDATDRYAAQQQDAQDRDRLEELVTERTRDLDNALQRERSAADLYRNFAAMVSHQFRTPLAVADSSLQRLIRRGARATPAEVTERATRARDAIDGLTRLVGSTMEAARLDAGQIGAHRVACDLNAAIQSVCARQRVAAPDRQIIASNPQHGQVLAFCDPAHAEQVLENLVSNAVKYGAYGTPVEVIPYAEDDYLYVDVCNAGKPIPLEDRAQIFDRNYRGSNSIGSAGTGVGLFIARTLARMQGGDVTLQPACETTTFRLTLPRFKSPANDT</sequence>
<evidence type="ECO:0000256" key="2">
    <source>
        <dbReference type="ARBA" id="ARBA00004141"/>
    </source>
</evidence>
<keyword evidence="16" id="KW-1185">Reference proteome</keyword>
<dbReference type="GO" id="GO:0005524">
    <property type="term" value="F:ATP binding"/>
    <property type="evidence" value="ECO:0007669"/>
    <property type="project" value="UniProtKB-KW"/>
</dbReference>
<reference evidence="15 16" key="1">
    <citation type="submission" date="2017-07" db="EMBL/GenBank/DDBJ databases">
        <title>Genome Sequence of Sulfitobacter pseudonitzschiae Strain SMR1 Isolated from a culture of the Diatom Skeletonema marinoi.</title>
        <authorList>
            <person name="Topel M."/>
            <person name="Pinder M.I.M."/>
            <person name="Johansson O.N."/>
            <person name="Kourtchenko O."/>
            <person name="Godhe A."/>
            <person name="Clarke A.K."/>
        </authorList>
    </citation>
    <scope>NUCLEOTIDE SEQUENCE [LARGE SCALE GENOMIC DNA]</scope>
    <source>
        <strain evidence="15 16">SMR1</strain>
        <plasmid evidence="15 16">pSMR1-1</plasmid>
    </source>
</reference>
<keyword evidence="7 15" id="KW-0418">Kinase</keyword>
<protein>
    <recommendedName>
        <fullName evidence="3">histidine kinase</fullName>
        <ecNumber evidence="3">2.7.13.3</ecNumber>
    </recommendedName>
</protein>
<dbReference type="Pfam" id="PF02518">
    <property type="entry name" value="HATPase_c"/>
    <property type="match status" value="1"/>
</dbReference>
<evidence type="ECO:0000313" key="16">
    <source>
        <dbReference type="Proteomes" id="UP000199754"/>
    </source>
</evidence>
<dbReference type="PANTHER" id="PTHR42878:SF7">
    <property type="entry name" value="SENSOR HISTIDINE KINASE GLRK"/>
    <property type="match status" value="1"/>
</dbReference>
<evidence type="ECO:0000256" key="9">
    <source>
        <dbReference type="ARBA" id="ARBA00022989"/>
    </source>
</evidence>
<evidence type="ECO:0000256" key="10">
    <source>
        <dbReference type="ARBA" id="ARBA00023012"/>
    </source>
</evidence>